<reference evidence="3" key="3">
    <citation type="submission" date="2015-06" db="UniProtKB">
        <authorList>
            <consortium name="EnsemblProtists"/>
        </authorList>
    </citation>
    <scope>IDENTIFICATION</scope>
</reference>
<proteinExistence type="predicted"/>
<dbReference type="HOGENOM" id="CLU_154914_1_0_1"/>
<dbReference type="RefSeq" id="XP_005823503.1">
    <property type="nucleotide sequence ID" value="XM_005823446.1"/>
</dbReference>
<reference evidence="4" key="2">
    <citation type="submission" date="2012-11" db="EMBL/GenBank/DDBJ databases">
        <authorList>
            <person name="Kuo A."/>
            <person name="Curtis B.A."/>
            <person name="Tanifuji G."/>
            <person name="Burki F."/>
            <person name="Gruber A."/>
            <person name="Irimia M."/>
            <person name="Maruyama S."/>
            <person name="Arias M.C."/>
            <person name="Ball S.G."/>
            <person name="Gile G.H."/>
            <person name="Hirakawa Y."/>
            <person name="Hopkins J.F."/>
            <person name="Rensing S.A."/>
            <person name="Schmutz J."/>
            <person name="Symeonidi A."/>
            <person name="Elias M."/>
            <person name="Eveleigh R.J."/>
            <person name="Herman E.K."/>
            <person name="Klute M.J."/>
            <person name="Nakayama T."/>
            <person name="Obornik M."/>
            <person name="Reyes-Prieto A."/>
            <person name="Armbrust E.V."/>
            <person name="Aves S.J."/>
            <person name="Beiko R.G."/>
            <person name="Coutinho P."/>
            <person name="Dacks J.B."/>
            <person name="Durnford D.G."/>
            <person name="Fast N.M."/>
            <person name="Green B.R."/>
            <person name="Grisdale C."/>
            <person name="Hempe F."/>
            <person name="Henrissat B."/>
            <person name="Hoppner M.P."/>
            <person name="Ishida K.-I."/>
            <person name="Kim E."/>
            <person name="Koreny L."/>
            <person name="Kroth P.G."/>
            <person name="Liu Y."/>
            <person name="Malik S.-B."/>
            <person name="Maier U.G."/>
            <person name="McRose D."/>
            <person name="Mock T."/>
            <person name="Neilson J.A."/>
            <person name="Onodera N.T."/>
            <person name="Poole A.M."/>
            <person name="Pritham E.J."/>
            <person name="Richards T.A."/>
            <person name="Rocap G."/>
            <person name="Roy S.W."/>
            <person name="Sarai C."/>
            <person name="Schaack S."/>
            <person name="Shirato S."/>
            <person name="Slamovits C.H."/>
            <person name="Spencer D.F."/>
            <person name="Suzuki S."/>
            <person name="Worden A.Z."/>
            <person name="Zauner S."/>
            <person name="Barry K."/>
            <person name="Bell C."/>
            <person name="Bharti A.K."/>
            <person name="Crow J.A."/>
            <person name="Grimwood J."/>
            <person name="Kramer R."/>
            <person name="Lindquist E."/>
            <person name="Lucas S."/>
            <person name="Salamov A."/>
            <person name="McFadden G.I."/>
            <person name="Lane C.E."/>
            <person name="Keeling P.J."/>
            <person name="Gray M.W."/>
            <person name="Grigoriev I.V."/>
            <person name="Archibald J.M."/>
        </authorList>
    </citation>
    <scope>NUCLEOTIDE SEQUENCE</scope>
    <source>
        <strain evidence="4">CCMP2712</strain>
    </source>
</reference>
<dbReference type="PaxDb" id="55529-EKX36523"/>
<name>L1IJU7_GUITC</name>
<keyword evidence="4" id="KW-1185">Reference proteome</keyword>
<dbReference type="AlphaFoldDB" id="L1IJU7"/>
<dbReference type="EMBL" id="JH993072">
    <property type="protein sequence ID" value="EKX36523.1"/>
    <property type="molecule type" value="Genomic_DNA"/>
</dbReference>
<dbReference type="GeneID" id="17293245"/>
<feature type="region of interest" description="Disordered" evidence="1">
    <location>
        <begin position="21"/>
        <end position="81"/>
    </location>
</feature>
<evidence type="ECO:0000313" key="4">
    <source>
        <dbReference type="Proteomes" id="UP000011087"/>
    </source>
</evidence>
<evidence type="ECO:0000313" key="2">
    <source>
        <dbReference type="EMBL" id="EKX36523.1"/>
    </source>
</evidence>
<evidence type="ECO:0000313" key="3">
    <source>
        <dbReference type="EnsemblProtists" id="EKX36523"/>
    </source>
</evidence>
<protein>
    <submittedName>
        <fullName evidence="2 3">Uncharacterized protein</fullName>
    </submittedName>
</protein>
<accession>L1IJU7</accession>
<sequence>MCSQALCPQPLSHLQDNFEQLSVSSSTDDDPSESLIDQLSSPLASPRSKMSVDDTSAQDCGAPRRDQQRKGGRGPAGTIGPCRAKQLESLEHCIKLLSAENRPWIRSSTGEWMRL</sequence>
<dbReference type="KEGG" id="gtt:GUITHDRAFT_117303"/>
<gene>
    <name evidence="2" type="ORF">GUITHDRAFT_117303</name>
</gene>
<organism evidence="2">
    <name type="scientific">Guillardia theta (strain CCMP2712)</name>
    <name type="common">Cryptophyte</name>
    <dbReference type="NCBI Taxonomy" id="905079"/>
    <lineage>
        <taxon>Eukaryota</taxon>
        <taxon>Cryptophyceae</taxon>
        <taxon>Pyrenomonadales</taxon>
        <taxon>Geminigeraceae</taxon>
        <taxon>Guillardia</taxon>
    </lineage>
</organism>
<dbReference type="Proteomes" id="UP000011087">
    <property type="component" value="Unassembled WGS sequence"/>
</dbReference>
<evidence type="ECO:0000256" key="1">
    <source>
        <dbReference type="SAM" id="MobiDB-lite"/>
    </source>
</evidence>
<reference evidence="2 4" key="1">
    <citation type="journal article" date="2012" name="Nature">
        <title>Algal genomes reveal evolutionary mosaicism and the fate of nucleomorphs.</title>
        <authorList>
            <consortium name="DOE Joint Genome Institute"/>
            <person name="Curtis B.A."/>
            <person name="Tanifuji G."/>
            <person name="Burki F."/>
            <person name="Gruber A."/>
            <person name="Irimia M."/>
            <person name="Maruyama S."/>
            <person name="Arias M.C."/>
            <person name="Ball S.G."/>
            <person name="Gile G.H."/>
            <person name="Hirakawa Y."/>
            <person name="Hopkins J.F."/>
            <person name="Kuo A."/>
            <person name="Rensing S.A."/>
            <person name="Schmutz J."/>
            <person name="Symeonidi A."/>
            <person name="Elias M."/>
            <person name="Eveleigh R.J."/>
            <person name="Herman E.K."/>
            <person name="Klute M.J."/>
            <person name="Nakayama T."/>
            <person name="Obornik M."/>
            <person name="Reyes-Prieto A."/>
            <person name="Armbrust E.V."/>
            <person name="Aves S.J."/>
            <person name="Beiko R.G."/>
            <person name="Coutinho P."/>
            <person name="Dacks J.B."/>
            <person name="Durnford D.G."/>
            <person name="Fast N.M."/>
            <person name="Green B.R."/>
            <person name="Grisdale C.J."/>
            <person name="Hempel F."/>
            <person name="Henrissat B."/>
            <person name="Hoppner M.P."/>
            <person name="Ishida K."/>
            <person name="Kim E."/>
            <person name="Koreny L."/>
            <person name="Kroth P.G."/>
            <person name="Liu Y."/>
            <person name="Malik S.B."/>
            <person name="Maier U.G."/>
            <person name="McRose D."/>
            <person name="Mock T."/>
            <person name="Neilson J.A."/>
            <person name="Onodera N.T."/>
            <person name="Poole A.M."/>
            <person name="Pritham E.J."/>
            <person name="Richards T.A."/>
            <person name="Rocap G."/>
            <person name="Roy S.W."/>
            <person name="Sarai C."/>
            <person name="Schaack S."/>
            <person name="Shirato S."/>
            <person name="Slamovits C.H."/>
            <person name="Spencer D.F."/>
            <person name="Suzuki S."/>
            <person name="Worden A.Z."/>
            <person name="Zauner S."/>
            <person name="Barry K."/>
            <person name="Bell C."/>
            <person name="Bharti A.K."/>
            <person name="Crow J.A."/>
            <person name="Grimwood J."/>
            <person name="Kramer R."/>
            <person name="Lindquist E."/>
            <person name="Lucas S."/>
            <person name="Salamov A."/>
            <person name="McFadden G.I."/>
            <person name="Lane C.E."/>
            <person name="Keeling P.J."/>
            <person name="Gray M.W."/>
            <person name="Grigoriev I.V."/>
            <person name="Archibald J.M."/>
        </authorList>
    </citation>
    <scope>NUCLEOTIDE SEQUENCE</scope>
    <source>
        <strain evidence="2 4">CCMP2712</strain>
    </source>
</reference>
<dbReference type="EnsemblProtists" id="EKX36523">
    <property type="protein sequence ID" value="EKX36523"/>
    <property type="gene ID" value="GUITHDRAFT_117303"/>
</dbReference>